<organism evidence="2 3">
    <name type="scientific">Phialocephala subalpina</name>
    <dbReference type="NCBI Taxonomy" id="576137"/>
    <lineage>
        <taxon>Eukaryota</taxon>
        <taxon>Fungi</taxon>
        <taxon>Dikarya</taxon>
        <taxon>Ascomycota</taxon>
        <taxon>Pezizomycotina</taxon>
        <taxon>Leotiomycetes</taxon>
        <taxon>Helotiales</taxon>
        <taxon>Mollisiaceae</taxon>
        <taxon>Phialocephala</taxon>
        <taxon>Phialocephala fortinii species complex</taxon>
    </lineage>
</organism>
<dbReference type="Gene3D" id="2.170.150.40">
    <property type="entry name" value="Domain of unknown function (DUF427)"/>
    <property type="match status" value="2"/>
</dbReference>
<keyword evidence="3" id="KW-1185">Reference proteome</keyword>
<protein>
    <recommendedName>
        <fullName evidence="1">DUF427 domain-containing protein</fullName>
    </recommendedName>
</protein>
<dbReference type="STRING" id="576137.A0A1L7WKW0"/>
<dbReference type="PANTHER" id="PTHR34310:SF9">
    <property type="entry name" value="BLR5716 PROTEIN"/>
    <property type="match status" value="1"/>
</dbReference>
<proteinExistence type="predicted"/>
<name>A0A1L7WKW0_9HELO</name>
<evidence type="ECO:0000313" key="3">
    <source>
        <dbReference type="Proteomes" id="UP000184330"/>
    </source>
</evidence>
<gene>
    <name evidence="2" type="ORF">PAC_03290</name>
</gene>
<dbReference type="OrthoDB" id="18996at2759"/>
<dbReference type="Proteomes" id="UP000184330">
    <property type="component" value="Unassembled WGS sequence"/>
</dbReference>
<dbReference type="AlphaFoldDB" id="A0A1L7WKW0"/>
<sequence>MAGSITKSPVPDPGLQTLASTLINSGPHKVESTPRRVRALFGGKFIVDTISAKHVWEHKYFPHFWVPITSVVPGILSKGAAFDKDETAFQGFVNVEGRSTDRVMVFEKGPLEGLVRFEFKAMDAWFEEDTQIYDHPKSPYTRIDILSSSRQITIKLSGHTIASSTSSMFLFETGLRLRYYLPKTSVNFQYLTPSSTTTKCPYKGLAQYYNVTVEGKEYKDVIWWYEYPTMESAGIQGLVCFYNEKVDVFVDGVLEEK</sequence>
<evidence type="ECO:0000259" key="1">
    <source>
        <dbReference type="Pfam" id="PF04248"/>
    </source>
</evidence>
<dbReference type="EMBL" id="FJOG01000003">
    <property type="protein sequence ID" value="CZR53412.1"/>
    <property type="molecule type" value="Genomic_DNA"/>
</dbReference>
<evidence type="ECO:0000313" key="2">
    <source>
        <dbReference type="EMBL" id="CZR53412.1"/>
    </source>
</evidence>
<dbReference type="Pfam" id="PF04248">
    <property type="entry name" value="NTP_transf_9"/>
    <property type="match status" value="1"/>
</dbReference>
<dbReference type="PANTHER" id="PTHR34310">
    <property type="entry name" value="DUF427 DOMAIN PROTEIN (AFU_ORTHOLOGUE AFUA_3G02220)"/>
    <property type="match status" value="1"/>
</dbReference>
<dbReference type="InterPro" id="IPR007361">
    <property type="entry name" value="DUF427"/>
</dbReference>
<reference evidence="2 3" key="1">
    <citation type="submission" date="2016-03" db="EMBL/GenBank/DDBJ databases">
        <authorList>
            <person name="Ploux O."/>
        </authorList>
    </citation>
    <scope>NUCLEOTIDE SEQUENCE [LARGE SCALE GENOMIC DNA]</scope>
    <source>
        <strain evidence="2 3">UAMH 11012</strain>
    </source>
</reference>
<dbReference type="InterPro" id="IPR038694">
    <property type="entry name" value="DUF427_sf"/>
</dbReference>
<feature type="domain" description="DUF427" evidence="1">
    <location>
        <begin position="153"/>
        <end position="244"/>
    </location>
</feature>
<accession>A0A1L7WKW0</accession>